<dbReference type="GO" id="GO:0004843">
    <property type="term" value="F:cysteine-type deubiquitinase activity"/>
    <property type="evidence" value="ECO:0007669"/>
    <property type="project" value="UniProtKB-EC"/>
</dbReference>
<dbReference type="PROSITE" id="PS50235">
    <property type="entry name" value="USP_3"/>
    <property type="match status" value="1"/>
</dbReference>
<dbReference type="OrthoDB" id="289038at2759"/>
<dbReference type="GO" id="GO:0043161">
    <property type="term" value="P:proteasome-mediated ubiquitin-dependent protein catabolic process"/>
    <property type="evidence" value="ECO:0007669"/>
    <property type="project" value="InterPro"/>
</dbReference>
<feature type="domain" description="USP" evidence="7">
    <location>
        <begin position="1"/>
        <end position="159"/>
    </location>
</feature>
<dbReference type="AlphaFoldDB" id="A0A5J4UJR3"/>
<keyword evidence="4" id="KW-0833">Ubl conjugation pathway</keyword>
<sequence>QSQTKRIALTQKREDDQYKNEPLISTEMMNKFQWCLGKDRISFTEDEYEQTIKEQGQSSIMNVDGRQNEDNIYILHSVFVHSGETNESHYKVYIQPKCDGRWYLFNDQYVKEVDKSDAIKDNFGRLQNQELITNQNMNDQNNLETNKVFSAYMLVYIKRSVLKSVLLDTIESDIPIYIREAIIARREAKTRLTFKIFTDTGLVRKYNSALHASMQALARSKRVGRQLTKMELVKVAAQAVLNAKTKQAGYDAANQQQQEHEEDPDIYTWIDNTDTSNTDQSADEAETQEIILSQLLKQQIFDDSNSVETLSISRQTTLQKRRRGPGIRIPTWDYSSKQLSLYSGSQILIQLRPSKREILKDPTVNVVEWQIQKESQIHILIVDWKDEKASRALNMKVTLDRDDDYDTVSTAVAKEV</sequence>
<evidence type="ECO:0000256" key="1">
    <source>
        <dbReference type="ARBA" id="ARBA00000707"/>
    </source>
</evidence>
<keyword evidence="6" id="KW-0788">Thiol protease</keyword>
<evidence type="ECO:0000259" key="7">
    <source>
        <dbReference type="PROSITE" id="PS50235"/>
    </source>
</evidence>
<evidence type="ECO:0000313" key="9">
    <source>
        <dbReference type="Proteomes" id="UP000324800"/>
    </source>
</evidence>
<dbReference type="SUPFAM" id="SSF54001">
    <property type="entry name" value="Cysteine proteinases"/>
    <property type="match status" value="1"/>
</dbReference>
<feature type="non-terminal residue" evidence="8">
    <location>
        <position position="1"/>
    </location>
</feature>
<feature type="non-terminal residue" evidence="8">
    <location>
        <position position="416"/>
    </location>
</feature>
<dbReference type="Pfam" id="PF00443">
    <property type="entry name" value="UCH"/>
    <property type="match status" value="1"/>
</dbReference>
<keyword evidence="3" id="KW-0645">Protease</keyword>
<evidence type="ECO:0000256" key="6">
    <source>
        <dbReference type="ARBA" id="ARBA00022807"/>
    </source>
</evidence>
<name>A0A5J4UJR3_9EUKA</name>
<organism evidence="8 9">
    <name type="scientific">Streblomastix strix</name>
    <dbReference type="NCBI Taxonomy" id="222440"/>
    <lineage>
        <taxon>Eukaryota</taxon>
        <taxon>Metamonada</taxon>
        <taxon>Preaxostyla</taxon>
        <taxon>Oxymonadida</taxon>
        <taxon>Streblomastigidae</taxon>
        <taxon>Streblomastix</taxon>
    </lineage>
</organism>
<dbReference type="InterPro" id="IPR044635">
    <property type="entry name" value="UBP14-like"/>
</dbReference>
<evidence type="ECO:0000256" key="5">
    <source>
        <dbReference type="ARBA" id="ARBA00022801"/>
    </source>
</evidence>
<evidence type="ECO:0000256" key="3">
    <source>
        <dbReference type="ARBA" id="ARBA00022670"/>
    </source>
</evidence>
<dbReference type="Proteomes" id="UP000324800">
    <property type="component" value="Unassembled WGS sequence"/>
</dbReference>
<evidence type="ECO:0000256" key="4">
    <source>
        <dbReference type="ARBA" id="ARBA00022786"/>
    </source>
</evidence>
<accession>A0A5J4UJR3</accession>
<evidence type="ECO:0000256" key="2">
    <source>
        <dbReference type="ARBA" id="ARBA00012759"/>
    </source>
</evidence>
<gene>
    <name evidence="8" type="ORF">EZS28_033990</name>
</gene>
<proteinExistence type="predicted"/>
<dbReference type="Gene3D" id="3.90.70.10">
    <property type="entry name" value="Cysteine proteinases"/>
    <property type="match status" value="1"/>
</dbReference>
<comment type="catalytic activity">
    <reaction evidence="1">
        <text>Thiol-dependent hydrolysis of ester, thioester, amide, peptide and isopeptide bonds formed by the C-terminal Gly of ubiquitin (a 76-residue protein attached to proteins as an intracellular targeting signal).</text>
        <dbReference type="EC" id="3.4.19.12"/>
    </reaction>
</comment>
<dbReference type="GO" id="GO:0016579">
    <property type="term" value="P:protein deubiquitination"/>
    <property type="evidence" value="ECO:0007669"/>
    <property type="project" value="InterPro"/>
</dbReference>
<dbReference type="GO" id="GO:0061136">
    <property type="term" value="P:regulation of proteasomal protein catabolic process"/>
    <property type="evidence" value="ECO:0007669"/>
    <property type="project" value="TreeGrafter"/>
</dbReference>
<dbReference type="EMBL" id="SNRW01015343">
    <property type="protein sequence ID" value="KAA6370483.1"/>
    <property type="molecule type" value="Genomic_DNA"/>
</dbReference>
<evidence type="ECO:0000313" key="8">
    <source>
        <dbReference type="EMBL" id="KAA6370483.1"/>
    </source>
</evidence>
<keyword evidence="5" id="KW-0378">Hydrolase</keyword>
<dbReference type="InterPro" id="IPR028889">
    <property type="entry name" value="USP"/>
</dbReference>
<reference evidence="8 9" key="1">
    <citation type="submission" date="2019-03" db="EMBL/GenBank/DDBJ databases">
        <title>Single cell metagenomics reveals metabolic interactions within the superorganism composed of flagellate Streblomastix strix and complex community of Bacteroidetes bacteria on its surface.</title>
        <authorList>
            <person name="Treitli S.C."/>
            <person name="Kolisko M."/>
            <person name="Husnik F."/>
            <person name="Keeling P."/>
            <person name="Hampl V."/>
        </authorList>
    </citation>
    <scope>NUCLEOTIDE SEQUENCE [LARGE SCALE GENOMIC DNA]</scope>
    <source>
        <strain evidence="8">ST1C</strain>
    </source>
</reference>
<dbReference type="GO" id="GO:0070628">
    <property type="term" value="F:proteasome binding"/>
    <property type="evidence" value="ECO:0007669"/>
    <property type="project" value="TreeGrafter"/>
</dbReference>
<protein>
    <recommendedName>
        <fullName evidence="2">ubiquitinyl hydrolase 1</fullName>
        <ecNumber evidence="2">3.4.19.12</ecNumber>
    </recommendedName>
</protein>
<dbReference type="InterPro" id="IPR001394">
    <property type="entry name" value="Peptidase_C19_UCH"/>
</dbReference>
<dbReference type="PANTHER" id="PTHR43982">
    <property type="entry name" value="UBIQUITIN CARBOXYL-TERMINAL HYDROLASE"/>
    <property type="match status" value="1"/>
</dbReference>
<dbReference type="PANTHER" id="PTHR43982:SF1">
    <property type="entry name" value="UBIQUITIN CARBOXYL-TERMINAL HYDROLASE 14"/>
    <property type="match status" value="1"/>
</dbReference>
<dbReference type="EC" id="3.4.19.12" evidence="2"/>
<dbReference type="InterPro" id="IPR038765">
    <property type="entry name" value="Papain-like_cys_pep_sf"/>
</dbReference>
<comment type="caution">
    <text evidence="8">The sequence shown here is derived from an EMBL/GenBank/DDBJ whole genome shotgun (WGS) entry which is preliminary data.</text>
</comment>